<keyword evidence="9 10" id="KW-0119">Carbohydrate metabolism</keyword>
<evidence type="ECO:0000256" key="3">
    <source>
        <dbReference type="ARBA" id="ARBA00004818"/>
    </source>
</evidence>
<dbReference type="InterPro" id="IPR006439">
    <property type="entry name" value="HAD-SF_hydro_IA"/>
</dbReference>
<dbReference type="CDD" id="cd16417">
    <property type="entry name" value="HAD_PGPase"/>
    <property type="match status" value="1"/>
</dbReference>
<dbReference type="SFLD" id="SFLDG01135">
    <property type="entry name" value="C1.5.6:_HAD__Beta-PGM__Phospha"/>
    <property type="match status" value="1"/>
</dbReference>
<comment type="caution">
    <text evidence="11">The sequence shown here is derived from an EMBL/GenBank/DDBJ whole genome shotgun (WGS) entry which is preliminary data.</text>
</comment>
<dbReference type="UniPathway" id="UPA00865">
    <property type="reaction ID" value="UER00834"/>
</dbReference>
<feature type="binding site" evidence="10">
    <location>
        <position position="182"/>
    </location>
    <ligand>
        <name>Mg(2+)</name>
        <dbReference type="ChEBI" id="CHEBI:18420"/>
    </ligand>
</feature>
<organism evidence="11 12">
    <name type="scientific">Pontibacterium sinense</name>
    <dbReference type="NCBI Taxonomy" id="2781979"/>
    <lineage>
        <taxon>Bacteria</taxon>
        <taxon>Pseudomonadati</taxon>
        <taxon>Pseudomonadota</taxon>
        <taxon>Gammaproteobacteria</taxon>
        <taxon>Oceanospirillales</taxon>
        <taxon>Oceanospirillaceae</taxon>
        <taxon>Pontibacterium</taxon>
    </lineage>
</organism>
<evidence type="ECO:0000256" key="5">
    <source>
        <dbReference type="ARBA" id="ARBA00013078"/>
    </source>
</evidence>
<evidence type="ECO:0000256" key="8">
    <source>
        <dbReference type="ARBA" id="ARBA00022842"/>
    </source>
</evidence>
<dbReference type="NCBIfam" id="NF009695">
    <property type="entry name" value="PRK13222.1-2"/>
    <property type="match status" value="1"/>
</dbReference>
<dbReference type="RefSeq" id="WP_193952008.1">
    <property type="nucleotide sequence ID" value="NZ_JADEYS010000003.1"/>
</dbReference>
<comment type="catalytic activity">
    <reaction evidence="1 10">
        <text>2-phosphoglycolate + H2O = glycolate + phosphate</text>
        <dbReference type="Rhea" id="RHEA:14369"/>
        <dbReference type="ChEBI" id="CHEBI:15377"/>
        <dbReference type="ChEBI" id="CHEBI:29805"/>
        <dbReference type="ChEBI" id="CHEBI:43474"/>
        <dbReference type="ChEBI" id="CHEBI:58033"/>
        <dbReference type="EC" id="3.1.3.18"/>
    </reaction>
</comment>
<comment type="similarity">
    <text evidence="4 10">Belongs to the HAD-like hydrolase superfamily. CbbY/CbbZ/Gph/YieH family.</text>
</comment>
<proteinExistence type="inferred from homology"/>
<keyword evidence="7 10" id="KW-0378">Hydrolase</keyword>
<dbReference type="NCBIfam" id="TIGR01509">
    <property type="entry name" value="HAD-SF-IA-v3"/>
    <property type="match status" value="1"/>
</dbReference>
<dbReference type="InterPro" id="IPR037512">
    <property type="entry name" value="PGPase_prok"/>
</dbReference>
<evidence type="ECO:0000313" key="11">
    <source>
        <dbReference type="EMBL" id="MBE9396457.1"/>
    </source>
</evidence>
<dbReference type="HAMAP" id="MF_00495">
    <property type="entry name" value="GPH_hydrolase_bact"/>
    <property type="match status" value="1"/>
</dbReference>
<dbReference type="InterPro" id="IPR036412">
    <property type="entry name" value="HAD-like_sf"/>
</dbReference>
<evidence type="ECO:0000313" key="12">
    <source>
        <dbReference type="Proteomes" id="UP000640333"/>
    </source>
</evidence>
<evidence type="ECO:0000256" key="10">
    <source>
        <dbReference type="HAMAP-Rule" id="MF_00495"/>
    </source>
</evidence>
<dbReference type="GO" id="GO:0005975">
    <property type="term" value="P:carbohydrate metabolic process"/>
    <property type="evidence" value="ECO:0007669"/>
    <property type="project" value="InterPro"/>
</dbReference>
<keyword evidence="6 10" id="KW-0479">Metal-binding</keyword>
<keyword evidence="12" id="KW-1185">Reference proteome</keyword>
<dbReference type="PRINTS" id="PR00413">
    <property type="entry name" value="HADHALOGNASE"/>
</dbReference>
<dbReference type="GO" id="GO:0046872">
    <property type="term" value="F:metal ion binding"/>
    <property type="evidence" value="ECO:0007669"/>
    <property type="project" value="UniProtKB-KW"/>
</dbReference>
<comment type="function">
    <text evidence="10">Specifically catalyzes the dephosphorylation of 2-phosphoglycolate. Is involved in the dissimilation of the intracellular 2-phosphoglycolate formed during the DNA repair of 3'-phosphoglycolate ends, a major class of DNA lesions induced by oxidative stress.</text>
</comment>
<dbReference type="InterPro" id="IPR050155">
    <property type="entry name" value="HAD-like_hydrolase_sf"/>
</dbReference>
<dbReference type="InterPro" id="IPR023198">
    <property type="entry name" value="PGP-like_dom2"/>
</dbReference>
<dbReference type="EMBL" id="JADEYS010000003">
    <property type="protein sequence ID" value="MBE9396457.1"/>
    <property type="molecule type" value="Genomic_DNA"/>
</dbReference>
<dbReference type="AlphaFoldDB" id="A0A8J7FAI1"/>
<dbReference type="InterPro" id="IPR023214">
    <property type="entry name" value="HAD_sf"/>
</dbReference>
<dbReference type="SUPFAM" id="SSF56784">
    <property type="entry name" value="HAD-like"/>
    <property type="match status" value="1"/>
</dbReference>
<dbReference type="Pfam" id="PF13419">
    <property type="entry name" value="HAD_2"/>
    <property type="match status" value="1"/>
</dbReference>
<reference evidence="11" key="1">
    <citation type="submission" date="2020-10" db="EMBL/GenBank/DDBJ databases">
        <title>Bacterium isolated from coastal waters sediment.</title>
        <authorList>
            <person name="Chen R.-J."/>
            <person name="Lu D.-C."/>
            <person name="Zhu K.-L."/>
            <person name="Du Z.-J."/>
        </authorList>
    </citation>
    <scope>NUCLEOTIDE SEQUENCE</scope>
    <source>
        <strain evidence="11">N1Y112</strain>
    </source>
</reference>
<dbReference type="PANTHER" id="PTHR43434:SF1">
    <property type="entry name" value="PHOSPHOGLYCOLATE PHOSPHATASE"/>
    <property type="match status" value="1"/>
</dbReference>
<evidence type="ECO:0000256" key="1">
    <source>
        <dbReference type="ARBA" id="ARBA00000830"/>
    </source>
</evidence>
<protein>
    <recommendedName>
        <fullName evidence="5 10">Phosphoglycolate phosphatase</fullName>
        <shortName evidence="10">PGP</shortName>
        <shortName evidence="10">PGPase</shortName>
        <ecNumber evidence="5 10">3.1.3.18</ecNumber>
    </recommendedName>
</protein>
<dbReference type="SFLD" id="SFLDG01129">
    <property type="entry name" value="C1.5:_HAD__Beta-PGM__Phosphata"/>
    <property type="match status" value="1"/>
</dbReference>
<dbReference type="EC" id="3.1.3.18" evidence="5 10"/>
<dbReference type="FunFam" id="3.40.50.1000:FF:000022">
    <property type="entry name" value="Phosphoglycolate phosphatase"/>
    <property type="match status" value="1"/>
</dbReference>
<evidence type="ECO:0000256" key="6">
    <source>
        <dbReference type="ARBA" id="ARBA00022723"/>
    </source>
</evidence>
<dbReference type="NCBIfam" id="TIGR01549">
    <property type="entry name" value="HAD-SF-IA-v1"/>
    <property type="match status" value="1"/>
</dbReference>
<evidence type="ECO:0000256" key="2">
    <source>
        <dbReference type="ARBA" id="ARBA00001946"/>
    </source>
</evidence>
<dbReference type="NCBIfam" id="TIGR01449">
    <property type="entry name" value="PGP_bact"/>
    <property type="match status" value="1"/>
</dbReference>
<evidence type="ECO:0000256" key="7">
    <source>
        <dbReference type="ARBA" id="ARBA00022801"/>
    </source>
</evidence>
<keyword evidence="8 10" id="KW-0460">Magnesium</keyword>
<dbReference type="GO" id="GO:0008967">
    <property type="term" value="F:phosphoglycolate phosphatase activity"/>
    <property type="evidence" value="ECO:0007669"/>
    <property type="project" value="UniProtKB-UniRule"/>
</dbReference>
<feature type="binding site" evidence="10">
    <location>
        <position position="16"/>
    </location>
    <ligand>
        <name>Mg(2+)</name>
        <dbReference type="ChEBI" id="CHEBI:18420"/>
    </ligand>
</feature>
<evidence type="ECO:0000256" key="9">
    <source>
        <dbReference type="ARBA" id="ARBA00023277"/>
    </source>
</evidence>
<comment type="pathway">
    <text evidence="3 10">Organic acid metabolism; glycolate biosynthesis; glycolate from 2-phosphoglycolate: step 1/1.</text>
</comment>
<sequence length="226" mass="24333">MRQLFEGQNPELILFDLDGTLVDSVPDLAAAVDEMLRALERPLAGLDKVRQWVGNGAPMLVQRALTGEQNPNADAIDPVLFDKAFGLFMSAYGSSASHSSTLYPGVMECLQGLHAQGIKLGVVTNKPIQFTHPILDEFGLSPFFSVVLGGDSLPQKKPSPEPLWHAMELADVAAEHTLMVGDSKSDIGAARAAGCAVVAVPYGYNHGEPIQNYKPDLLVERLDQLL</sequence>
<feature type="binding site" evidence="10">
    <location>
        <position position="18"/>
    </location>
    <ligand>
        <name>Mg(2+)</name>
        <dbReference type="ChEBI" id="CHEBI:18420"/>
    </ligand>
</feature>
<accession>A0A8J7FAI1</accession>
<feature type="active site" description="Nucleophile" evidence="10">
    <location>
        <position position="16"/>
    </location>
</feature>
<dbReference type="GO" id="GO:0006281">
    <property type="term" value="P:DNA repair"/>
    <property type="evidence" value="ECO:0007669"/>
    <property type="project" value="TreeGrafter"/>
</dbReference>
<dbReference type="GO" id="GO:0046295">
    <property type="term" value="P:glycolate biosynthetic process"/>
    <property type="evidence" value="ECO:0007669"/>
    <property type="project" value="UniProtKB-UniRule"/>
</dbReference>
<comment type="cofactor">
    <cofactor evidence="2 10">
        <name>Mg(2+)</name>
        <dbReference type="ChEBI" id="CHEBI:18420"/>
    </cofactor>
</comment>
<dbReference type="SFLD" id="SFLDS00003">
    <property type="entry name" value="Haloacid_Dehalogenase"/>
    <property type="match status" value="1"/>
</dbReference>
<evidence type="ECO:0000256" key="4">
    <source>
        <dbReference type="ARBA" id="ARBA00006171"/>
    </source>
</evidence>
<name>A0A8J7FAI1_9GAMM</name>
<dbReference type="Proteomes" id="UP000640333">
    <property type="component" value="Unassembled WGS sequence"/>
</dbReference>
<dbReference type="PANTHER" id="PTHR43434">
    <property type="entry name" value="PHOSPHOGLYCOLATE PHOSPHATASE"/>
    <property type="match status" value="1"/>
</dbReference>
<dbReference type="InterPro" id="IPR041492">
    <property type="entry name" value="HAD_2"/>
</dbReference>
<dbReference type="GO" id="GO:0005829">
    <property type="term" value="C:cytosol"/>
    <property type="evidence" value="ECO:0007669"/>
    <property type="project" value="TreeGrafter"/>
</dbReference>
<gene>
    <name evidence="11" type="ORF">IOQ59_04195</name>
</gene>
<dbReference type="Gene3D" id="3.40.50.1000">
    <property type="entry name" value="HAD superfamily/HAD-like"/>
    <property type="match status" value="1"/>
</dbReference>
<dbReference type="Gene3D" id="1.10.150.240">
    <property type="entry name" value="Putative phosphatase, domain 2"/>
    <property type="match status" value="1"/>
</dbReference>